<evidence type="ECO:0000256" key="3">
    <source>
        <dbReference type="ARBA" id="ARBA00022833"/>
    </source>
</evidence>
<organism evidence="7 8">
    <name type="scientific">Pilimelia terevasa</name>
    <dbReference type="NCBI Taxonomy" id="53372"/>
    <lineage>
        <taxon>Bacteria</taxon>
        <taxon>Bacillati</taxon>
        <taxon>Actinomycetota</taxon>
        <taxon>Actinomycetes</taxon>
        <taxon>Micromonosporales</taxon>
        <taxon>Micromonosporaceae</taxon>
        <taxon>Pilimelia</taxon>
    </lineage>
</organism>
<dbReference type="InterPro" id="IPR000962">
    <property type="entry name" value="Znf_DskA_TraR"/>
</dbReference>
<feature type="domain" description="Zinc finger DksA/TraR C4-type" evidence="6">
    <location>
        <begin position="103"/>
        <end position="138"/>
    </location>
</feature>
<evidence type="ECO:0000256" key="4">
    <source>
        <dbReference type="PROSITE-ProRule" id="PRU00510"/>
    </source>
</evidence>
<proteinExistence type="predicted"/>
<dbReference type="InterPro" id="IPR020458">
    <property type="entry name" value="Znf_DskA_TraR_CS"/>
</dbReference>
<protein>
    <recommendedName>
        <fullName evidence="6">Zinc finger DksA/TraR C4-type domain-containing protein</fullName>
    </recommendedName>
</protein>
<evidence type="ECO:0000256" key="5">
    <source>
        <dbReference type="SAM" id="MobiDB-lite"/>
    </source>
</evidence>
<dbReference type="PANTHER" id="PTHR33823">
    <property type="entry name" value="RNA POLYMERASE-BINDING TRANSCRIPTION FACTOR DKSA-RELATED"/>
    <property type="match status" value="1"/>
</dbReference>
<dbReference type="PROSITE" id="PS01102">
    <property type="entry name" value="ZF_DKSA_1"/>
    <property type="match status" value="1"/>
</dbReference>
<dbReference type="PANTHER" id="PTHR33823:SF2">
    <property type="entry name" value="RNA POLYMERASE-BINDING TRANSCRIPTION FACTOR DKSA"/>
    <property type="match status" value="1"/>
</dbReference>
<feature type="zinc finger region" description="dksA C4-type" evidence="4">
    <location>
        <begin position="108"/>
        <end position="132"/>
    </location>
</feature>
<evidence type="ECO:0000256" key="2">
    <source>
        <dbReference type="ARBA" id="ARBA00022771"/>
    </source>
</evidence>
<evidence type="ECO:0000256" key="1">
    <source>
        <dbReference type="ARBA" id="ARBA00022723"/>
    </source>
</evidence>
<keyword evidence="8" id="KW-1185">Reference proteome</keyword>
<evidence type="ECO:0000313" key="7">
    <source>
        <dbReference type="EMBL" id="GGK42234.1"/>
    </source>
</evidence>
<dbReference type="Proteomes" id="UP000662200">
    <property type="component" value="Unassembled WGS sequence"/>
</dbReference>
<accession>A0A8J3FK34</accession>
<reference evidence="7" key="2">
    <citation type="submission" date="2020-09" db="EMBL/GenBank/DDBJ databases">
        <authorList>
            <person name="Sun Q."/>
            <person name="Ohkuma M."/>
        </authorList>
    </citation>
    <scope>NUCLEOTIDE SEQUENCE</scope>
    <source>
        <strain evidence="7">JCM 3091</strain>
    </source>
</reference>
<dbReference type="Gene3D" id="1.20.120.910">
    <property type="entry name" value="DksA, coiled-coil domain"/>
    <property type="match status" value="1"/>
</dbReference>
<sequence length="141" mass="15423">MLVEDTRSGAVTPQRGGGNRTQAEIDAIKAGLQGRLDELHAEYDRAVTETQQLSREHLADTAGDDDADIGTKTSQREGELSVLRGISERREQVELALQRLGEGTYGNCERCTAPIPVERLGLFPWATTCVGCKQLQERRAG</sequence>
<evidence type="ECO:0000313" key="8">
    <source>
        <dbReference type="Proteomes" id="UP000662200"/>
    </source>
</evidence>
<comment type="caution">
    <text evidence="7">The sequence shown here is derived from an EMBL/GenBank/DDBJ whole genome shotgun (WGS) entry which is preliminary data.</text>
</comment>
<dbReference type="SUPFAM" id="SSF57716">
    <property type="entry name" value="Glucocorticoid receptor-like (DNA-binding domain)"/>
    <property type="match status" value="1"/>
</dbReference>
<dbReference type="GO" id="GO:0008270">
    <property type="term" value="F:zinc ion binding"/>
    <property type="evidence" value="ECO:0007669"/>
    <property type="project" value="UniProtKB-KW"/>
</dbReference>
<keyword evidence="2" id="KW-0863">Zinc-finger</keyword>
<name>A0A8J3FK34_9ACTN</name>
<keyword evidence="1" id="KW-0479">Metal-binding</keyword>
<dbReference type="InterPro" id="IPR037187">
    <property type="entry name" value="DnaK_N"/>
</dbReference>
<dbReference type="SUPFAM" id="SSF109635">
    <property type="entry name" value="DnaK suppressor protein DksA, alpha-hairpin domain"/>
    <property type="match status" value="1"/>
</dbReference>
<dbReference type="AlphaFoldDB" id="A0A8J3FK34"/>
<evidence type="ECO:0000259" key="6">
    <source>
        <dbReference type="Pfam" id="PF01258"/>
    </source>
</evidence>
<dbReference type="EMBL" id="BMQC01000022">
    <property type="protein sequence ID" value="GGK42234.1"/>
    <property type="molecule type" value="Genomic_DNA"/>
</dbReference>
<dbReference type="PROSITE" id="PS51128">
    <property type="entry name" value="ZF_DKSA_2"/>
    <property type="match status" value="1"/>
</dbReference>
<gene>
    <name evidence="7" type="ORF">GCM10010124_38860</name>
</gene>
<feature type="region of interest" description="Disordered" evidence="5">
    <location>
        <begin position="50"/>
        <end position="76"/>
    </location>
</feature>
<keyword evidence="3" id="KW-0862">Zinc</keyword>
<dbReference type="RefSeq" id="WP_189115809.1">
    <property type="nucleotide sequence ID" value="NZ_BMQC01000022.1"/>
</dbReference>
<dbReference type="Pfam" id="PF01258">
    <property type="entry name" value="zf-dskA_traR"/>
    <property type="match status" value="1"/>
</dbReference>
<reference evidence="7" key="1">
    <citation type="journal article" date="2014" name="Int. J. Syst. Evol. Microbiol.">
        <title>Complete genome sequence of Corynebacterium casei LMG S-19264T (=DSM 44701T), isolated from a smear-ripened cheese.</title>
        <authorList>
            <consortium name="US DOE Joint Genome Institute (JGI-PGF)"/>
            <person name="Walter F."/>
            <person name="Albersmeier A."/>
            <person name="Kalinowski J."/>
            <person name="Ruckert C."/>
        </authorList>
    </citation>
    <scope>NUCLEOTIDE SEQUENCE</scope>
    <source>
        <strain evidence="7">JCM 3091</strain>
    </source>
</reference>
<feature type="region of interest" description="Disordered" evidence="5">
    <location>
        <begin position="1"/>
        <end position="20"/>
    </location>
</feature>